<feature type="transmembrane region" description="Helical" evidence="9">
    <location>
        <begin position="38"/>
        <end position="59"/>
    </location>
</feature>
<reference evidence="11" key="2">
    <citation type="submission" date="2013-12" db="EMBL/GenBank/DDBJ databases">
        <title>Evolution of pathogenesis and genome organization in the Tremellales.</title>
        <authorList>
            <person name="Cuomo C."/>
            <person name="Litvintseva A."/>
            <person name="Heitman J."/>
            <person name="Chen Y."/>
            <person name="Sun S."/>
            <person name="Springer D."/>
            <person name="Dromer F."/>
            <person name="Young S."/>
            <person name="Zeng Q."/>
            <person name="Chapman S."/>
            <person name="Gujja S."/>
            <person name="Saif S."/>
            <person name="Birren B."/>
        </authorList>
    </citation>
    <scope>NUCLEOTIDE SEQUENCE [LARGE SCALE GENOMIC DNA]</scope>
    <source>
        <strain evidence="11">BCC8398</strain>
    </source>
</reference>
<keyword evidence="4 9" id="KW-0812">Transmembrane</keyword>
<protein>
    <submittedName>
        <fullName evidence="10">Uncharacterized protein</fullName>
    </submittedName>
</protein>
<evidence type="ECO:0000256" key="2">
    <source>
        <dbReference type="ARBA" id="ARBA00022448"/>
    </source>
</evidence>
<reference evidence="10 11" key="1">
    <citation type="submission" date="2013-07" db="EMBL/GenBank/DDBJ databases">
        <title>The Genome Sequence of Cryptococcus heveanensis BCC8398.</title>
        <authorList>
            <consortium name="The Broad Institute Genome Sequencing Platform"/>
            <person name="Cuomo C."/>
            <person name="Litvintseva A."/>
            <person name="Chen Y."/>
            <person name="Heitman J."/>
            <person name="Sun S."/>
            <person name="Springer D."/>
            <person name="Dromer F."/>
            <person name="Young S.K."/>
            <person name="Zeng Q."/>
            <person name="Gargeya S."/>
            <person name="Fitzgerald M."/>
            <person name="Abouelleil A."/>
            <person name="Alvarado L."/>
            <person name="Berlin A.M."/>
            <person name="Chapman S.B."/>
            <person name="Dewar J."/>
            <person name="Goldberg J."/>
            <person name="Griggs A."/>
            <person name="Gujja S."/>
            <person name="Hansen M."/>
            <person name="Howarth C."/>
            <person name="Imamovic A."/>
            <person name="Larimer J."/>
            <person name="McCowan C."/>
            <person name="Murphy C."/>
            <person name="Pearson M."/>
            <person name="Priest M."/>
            <person name="Roberts A."/>
            <person name="Saif S."/>
            <person name="Shea T."/>
            <person name="Sykes S."/>
            <person name="Wortman J."/>
            <person name="Nusbaum C."/>
            <person name="Birren B."/>
        </authorList>
    </citation>
    <scope>NUCLEOTIDE SEQUENCE [LARGE SCALE GENOMIC DNA]</scope>
    <source>
        <strain evidence="10 11">BCC8398</strain>
    </source>
</reference>
<dbReference type="OrthoDB" id="1368at2759"/>
<dbReference type="AlphaFoldDB" id="A0A1B9GTB5"/>
<evidence type="ECO:0000256" key="3">
    <source>
        <dbReference type="ARBA" id="ARBA00022475"/>
    </source>
</evidence>
<dbReference type="InterPro" id="IPR044669">
    <property type="entry name" value="YneE/VCCN1/2-like"/>
</dbReference>
<evidence type="ECO:0000256" key="5">
    <source>
        <dbReference type="ARBA" id="ARBA00022989"/>
    </source>
</evidence>
<dbReference type="STRING" id="1296120.A0A1B9GTB5"/>
<dbReference type="GO" id="GO:0005254">
    <property type="term" value="F:chloride channel activity"/>
    <property type="evidence" value="ECO:0007669"/>
    <property type="project" value="InterPro"/>
</dbReference>
<comment type="subcellular location">
    <subcellularLocation>
        <location evidence="1">Cell membrane</location>
        <topology evidence="1">Multi-pass membrane protein</topology>
    </subcellularLocation>
</comment>
<gene>
    <name evidence="10" type="ORF">I316_04206</name>
</gene>
<dbReference type="Proteomes" id="UP000092666">
    <property type="component" value="Unassembled WGS sequence"/>
</dbReference>
<evidence type="ECO:0000256" key="4">
    <source>
        <dbReference type="ARBA" id="ARBA00022692"/>
    </source>
</evidence>
<accession>A0A1B9GTB5</accession>
<evidence type="ECO:0000256" key="1">
    <source>
        <dbReference type="ARBA" id="ARBA00004651"/>
    </source>
</evidence>
<keyword evidence="11" id="KW-1185">Reference proteome</keyword>
<dbReference type="PANTHER" id="PTHR33281">
    <property type="entry name" value="UPF0187 PROTEIN YNEE"/>
    <property type="match status" value="1"/>
</dbReference>
<organism evidence="10 11">
    <name type="scientific">Kwoniella heveanensis BCC8398</name>
    <dbReference type="NCBI Taxonomy" id="1296120"/>
    <lineage>
        <taxon>Eukaryota</taxon>
        <taxon>Fungi</taxon>
        <taxon>Dikarya</taxon>
        <taxon>Basidiomycota</taxon>
        <taxon>Agaricomycotina</taxon>
        <taxon>Tremellomycetes</taxon>
        <taxon>Tremellales</taxon>
        <taxon>Cryptococcaceae</taxon>
        <taxon>Kwoniella</taxon>
    </lineage>
</organism>
<dbReference type="GO" id="GO:0005886">
    <property type="term" value="C:plasma membrane"/>
    <property type="evidence" value="ECO:0007669"/>
    <property type="project" value="UniProtKB-SubCell"/>
</dbReference>
<dbReference type="PANTHER" id="PTHR33281:SF19">
    <property type="entry name" value="VOLTAGE-DEPENDENT ANION CHANNEL-FORMING PROTEIN YNEE"/>
    <property type="match status" value="1"/>
</dbReference>
<keyword evidence="7 9" id="KW-0472">Membrane</keyword>
<dbReference type="EMBL" id="KI669501">
    <property type="protein sequence ID" value="OCF34253.1"/>
    <property type="molecule type" value="Genomic_DNA"/>
</dbReference>
<keyword evidence="5 9" id="KW-1133">Transmembrane helix</keyword>
<keyword evidence="6" id="KW-0406">Ion transport</keyword>
<keyword evidence="2" id="KW-0813">Transport</keyword>
<feature type="region of interest" description="Disordered" evidence="8">
    <location>
        <begin position="505"/>
        <end position="530"/>
    </location>
</feature>
<name>A0A1B9GTB5_9TREE</name>
<evidence type="ECO:0000256" key="8">
    <source>
        <dbReference type="SAM" id="MobiDB-lite"/>
    </source>
</evidence>
<keyword evidence="3" id="KW-1003">Cell membrane</keyword>
<evidence type="ECO:0000313" key="11">
    <source>
        <dbReference type="Proteomes" id="UP000092666"/>
    </source>
</evidence>
<dbReference type="Pfam" id="PF25539">
    <property type="entry name" value="Bestrophin_2"/>
    <property type="match status" value="2"/>
</dbReference>
<evidence type="ECO:0000256" key="6">
    <source>
        <dbReference type="ARBA" id="ARBA00023065"/>
    </source>
</evidence>
<sequence length="530" mass="58678">MSHTPVDSHFVSNPDLDLLGHRLHKSAMLLFQALTATAVFRVWPSLVFVGGWSAMIVLINRETEAEMTVPSTLLTALGVLLGLTLSYRTSSAYGQYSEGRKLWSQIIQANRTWARIVWIHCPDALRPAPPEDPEIRAVEHTRAVIEKATVVRMGLAFAVAVKHYLRGEEGILYEDLYDLVKFIPSLHMPSGIPSSKDANIGSGPIPHRHIHNSSVTINSSTELKNLSLPSARGYNATPESYTCTNTYRPHLHPARDPPKFRFSETFPFRYLTTKRQRLKAAGRQAMRQRMKEARASGGVGHNVPLEITMFMSSWISTLQRRKTIDVPTTNALIAALLSMSEALSNLERILTTPIPWSYNAHIWEVTWIYCLVLPFQLYGAGFGWITIPAVVITSYIVLGFAEIGQEIENPFGYDKNDLNLDFFTHNIIREELAAITARPFGSTDEWIFSPHNETLRPSPYDYSSSSSSCAGGGAATARNTMRKVVGADQLAEKGIDEVMKNLAALSGSGQKRGGGGDNETGLRGRARSPV</sequence>
<evidence type="ECO:0000256" key="7">
    <source>
        <dbReference type="ARBA" id="ARBA00023136"/>
    </source>
</evidence>
<proteinExistence type="predicted"/>
<evidence type="ECO:0000313" key="10">
    <source>
        <dbReference type="EMBL" id="OCF34253.1"/>
    </source>
</evidence>
<evidence type="ECO:0000256" key="9">
    <source>
        <dbReference type="SAM" id="Phobius"/>
    </source>
</evidence>